<dbReference type="GO" id="GO:0006974">
    <property type="term" value="P:DNA damage response"/>
    <property type="evidence" value="ECO:0007669"/>
    <property type="project" value="TreeGrafter"/>
</dbReference>
<gene>
    <name evidence="2" type="ORF">EDD76_11623</name>
</gene>
<feature type="chain" id="PRO_5020924019" description="Secreted protein" evidence="1">
    <location>
        <begin position="39"/>
        <end position="290"/>
    </location>
</feature>
<dbReference type="Gene3D" id="3.30.110.170">
    <property type="entry name" value="Protein of unknown function (DUF541), domain 1"/>
    <property type="match status" value="1"/>
</dbReference>
<dbReference type="InterPro" id="IPR007497">
    <property type="entry name" value="SIMPL/DUF541"/>
</dbReference>
<protein>
    <recommendedName>
        <fullName evidence="4">Secreted protein</fullName>
    </recommendedName>
</protein>
<dbReference type="PANTHER" id="PTHR34387">
    <property type="entry name" value="SLR1258 PROTEIN"/>
    <property type="match status" value="1"/>
</dbReference>
<keyword evidence="1" id="KW-0732">Signal</keyword>
<dbReference type="PROSITE" id="PS51257">
    <property type="entry name" value="PROKAR_LIPOPROTEIN"/>
    <property type="match status" value="1"/>
</dbReference>
<dbReference type="InterPro" id="IPR052022">
    <property type="entry name" value="26kDa_periplasmic_antigen"/>
</dbReference>
<evidence type="ECO:0008006" key="4">
    <source>
        <dbReference type="Google" id="ProtNLM"/>
    </source>
</evidence>
<dbReference type="Gene3D" id="3.30.70.2970">
    <property type="entry name" value="Protein of unknown function (DUF541), domain 2"/>
    <property type="match status" value="1"/>
</dbReference>
<reference evidence="2 3" key="1">
    <citation type="submission" date="2019-03" db="EMBL/GenBank/DDBJ databases">
        <title>Genomic Encyclopedia of Type Strains, Phase IV (KMG-IV): sequencing the most valuable type-strain genomes for metagenomic binning, comparative biology and taxonomic classification.</title>
        <authorList>
            <person name="Goeker M."/>
        </authorList>
    </citation>
    <scope>NUCLEOTIDE SEQUENCE [LARGE SCALE GENOMIC DNA]</scope>
    <source>
        <strain evidence="2 3">DSM 100556</strain>
    </source>
</reference>
<evidence type="ECO:0000313" key="2">
    <source>
        <dbReference type="EMBL" id="TCL55183.1"/>
    </source>
</evidence>
<dbReference type="Pfam" id="PF04402">
    <property type="entry name" value="SIMPL"/>
    <property type="match status" value="1"/>
</dbReference>
<evidence type="ECO:0000313" key="3">
    <source>
        <dbReference type="Proteomes" id="UP000295718"/>
    </source>
</evidence>
<keyword evidence="3" id="KW-1185">Reference proteome</keyword>
<feature type="signal peptide" evidence="1">
    <location>
        <begin position="1"/>
        <end position="38"/>
    </location>
</feature>
<dbReference type="AlphaFoldDB" id="A0A4R1QQL2"/>
<dbReference type="PANTHER" id="PTHR34387:SF2">
    <property type="entry name" value="SLR1258 PROTEIN"/>
    <property type="match status" value="1"/>
</dbReference>
<proteinExistence type="predicted"/>
<comment type="caution">
    <text evidence="2">The sequence shown here is derived from an EMBL/GenBank/DDBJ whole genome shotgun (WGS) entry which is preliminary data.</text>
</comment>
<organism evidence="2 3">
    <name type="scientific">Kineothrix alysoides</name>
    <dbReference type="NCBI Taxonomy" id="1469948"/>
    <lineage>
        <taxon>Bacteria</taxon>
        <taxon>Bacillati</taxon>
        <taxon>Bacillota</taxon>
        <taxon>Clostridia</taxon>
        <taxon>Lachnospirales</taxon>
        <taxon>Lachnospiraceae</taxon>
        <taxon>Kineothrix</taxon>
    </lineage>
</organism>
<evidence type="ECO:0000256" key="1">
    <source>
        <dbReference type="SAM" id="SignalP"/>
    </source>
</evidence>
<dbReference type="Proteomes" id="UP000295718">
    <property type="component" value="Unassembled WGS sequence"/>
</dbReference>
<accession>A0A4R1QQL2</accession>
<sequence>MIIYMKRKRIIAAALFAAGTLGLTACGSASSASSSASAAPAHATMEVVEEANAATAATVPTAPATPSVSVAAFGSSENTITVNSNEKVTVVPDIAQVVYSVQTQAKDAAGCQSKNSEDVNKVIEQLKALGIAEASIQTSDYYMYPIYDYSGNTQKITGYQATATLTVSGLPIDDLGNILTQSVSTGINNIQSITYQSSRYDSAYQEALKLAVGSAKTKALALAEAGECTIGSVANIVENSNYGEARYTDNALSSKMNASVTKEMLADTGANIMPGEMDVEVNITVEYFIQ</sequence>
<name>A0A4R1QQL2_9FIRM</name>
<dbReference type="EMBL" id="SLUO01000016">
    <property type="protein sequence ID" value="TCL55183.1"/>
    <property type="molecule type" value="Genomic_DNA"/>
</dbReference>